<gene>
    <name evidence="1" type="ORF">Pcinc_000010</name>
</gene>
<keyword evidence="2" id="KW-1185">Reference proteome</keyword>
<reference evidence="1" key="1">
    <citation type="submission" date="2023-10" db="EMBL/GenBank/DDBJ databases">
        <title>Genome assemblies of two species of porcelain crab, Petrolisthes cinctipes and Petrolisthes manimaculis (Anomura: Porcellanidae).</title>
        <authorList>
            <person name="Angst P."/>
        </authorList>
    </citation>
    <scope>NUCLEOTIDE SEQUENCE</scope>
    <source>
        <strain evidence="1">PB745_01</strain>
        <tissue evidence="1">Gill</tissue>
    </source>
</reference>
<dbReference type="Proteomes" id="UP001286313">
    <property type="component" value="Unassembled WGS sequence"/>
</dbReference>
<name>A0AAE1GQC6_PETCI</name>
<accession>A0AAE1GQC6</accession>
<evidence type="ECO:0000313" key="1">
    <source>
        <dbReference type="EMBL" id="KAK3896266.1"/>
    </source>
</evidence>
<dbReference type="EMBL" id="JAWQEG010000003">
    <property type="protein sequence ID" value="KAK3896266.1"/>
    <property type="molecule type" value="Genomic_DNA"/>
</dbReference>
<organism evidence="1 2">
    <name type="scientific">Petrolisthes cinctipes</name>
    <name type="common">Flat porcelain crab</name>
    <dbReference type="NCBI Taxonomy" id="88211"/>
    <lineage>
        <taxon>Eukaryota</taxon>
        <taxon>Metazoa</taxon>
        <taxon>Ecdysozoa</taxon>
        <taxon>Arthropoda</taxon>
        <taxon>Crustacea</taxon>
        <taxon>Multicrustacea</taxon>
        <taxon>Malacostraca</taxon>
        <taxon>Eumalacostraca</taxon>
        <taxon>Eucarida</taxon>
        <taxon>Decapoda</taxon>
        <taxon>Pleocyemata</taxon>
        <taxon>Anomura</taxon>
        <taxon>Galatheoidea</taxon>
        <taxon>Porcellanidae</taxon>
        <taxon>Petrolisthes</taxon>
    </lineage>
</organism>
<sequence>MTSFWSGAGSVPSSAAAGQEFGWAVVCPGRPHCETVRELGWFLLGRGGEAGYRSRRGRGGETGAALVGKTVVCGFVVESG</sequence>
<evidence type="ECO:0000313" key="2">
    <source>
        <dbReference type="Proteomes" id="UP001286313"/>
    </source>
</evidence>
<protein>
    <submittedName>
        <fullName evidence="1">Uncharacterized protein</fullName>
    </submittedName>
</protein>
<comment type="caution">
    <text evidence="1">The sequence shown here is derived from an EMBL/GenBank/DDBJ whole genome shotgun (WGS) entry which is preliminary data.</text>
</comment>
<dbReference type="AlphaFoldDB" id="A0AAE1GQC6"/>
<proteinExistence type="predicted"/>